<feature type="domain" description="Death" evidence="4">
    <location>
        <begin position="41"/>
        <end position="104"/>
    </location>
</feature>
<dbReference type="PANTHER" id="PTHR15079:SF3">
    <property type="entry name" value="MYELOID DIFFERENTIATION PRIMARY RESPONSE PROTEIN MYD88"/>
    <property type="match status" value="1"/>
</dbReference>
<keyword evidence="3" id="KW-0395">Inflammatory response</keyword>
<name>A0A087UT09_STEMI</name>
<accession>A0A087UT09</accession>
<feature type="non-terminal residue" evidence="5">
    <location>
        <position position="190"/>
    </location>
</feature>
<dbReference type="InterPro" id="IPR000488">
    <property type="entry name" value="Death_dom"/>
</dbReference>
<reference evidence="5 6" key="1">
    <citation type="submission" date="2013-11" db="EMBL/GenBank/DDBJ databases">
        <title>Genome sequencing of Stegodyphus mimosarum.</title>
        <authorList>
            <person name="Bechsgaard J."/>
        </authorList>
    </citation>
    <scope>NUCLEOTIDE SEQUENCE [LARGE SCALE GENOMIC DNA]</scope>
</reference>
<dbReference type="AlphaFoldDB" id="A0A087UT09"/>
<keyword evidence="2" id="KW-0391">Immunity</keyword>
<proteinExistence type="predicted"/>
<evidence type="ECO:0000259" key="4">
    <source>
        <dbReference type="PROSITE" id="PS50017"/>
    </source>
</evidence>
<dbReference type="Proteomes" id="UP000054359">
    <property type="component" value="Unassembled WGS sequence"/>
</dbReference>
<evidence type="ECO:0000256" key="3">
    <source>
        <dbReference type="ARBA" id="ARBA00023198"/>
    </source>
</evidence>
<dbReference type="FunFam" id="1.10.533.10:FF:000029">
    <property type="entry name" value="Myeloid differentiation primary response protein MyD88"/>
    <property type="match status" value="1"/>
</dbReference>
<dbReference type="GO" id="GO:0043123">
    <property type="term" value="P:positive regulation of canonical NF-kappaB signal transduction"/>
    <property type="evidence" value="ECO:0007669"/>
    <property type="project" value="InterPro"/>
</dbReference>
<dbReference type="InterPro" id="IPR017281">
    <property type="entry name" value="Myelin_different_resp_MyD88"/>
</dbReference>
<dbReference type="Gene3D" id="1.10.533.10">
    <property type="entry name" value="Death Domain, Fas"/>
    <property type="match status" value="1"/>
</dbReference>
<dbReference type="GO" id="GO:0002755">
    <property type="term" value="P:MyD88-dependent toll-like receptor signaling pathway"/>
    <property type="evidence" value="ECO:0007669"/>
    <property type="project" value="InterPro"/>
</dbReference>
<evidence type="ECO:0000313" key="6">
    <source>
        <dbReference type="Proteomes" id="UP000054359"/>
    </source>
</evidence>
<dbReference type="PANTHER" id="PTHR15079">
    <property type="entry name" value="MYD88"/>
    <property type="match status" value="1"/>
</dbReference>
<dbReference type="InterPro" id="IPR011029">
    <property type="entry name" value="DEATH-like_dom_sf"/>
</dbReference>
<dbReference type="EMBL" id="KK121456">
    <property type="protein sequence ID" value="KFM80498.1"/>
    <property type="molecule type" value="Genomic_DNA"/>
</dbReference>
<keyword evidence="1" id="KW-0399">Innate immunity</keyword>
<evidence type="ECO:0000256" key="1">
    <source>
        <dbReference type="ARBA" id="ARBA00022588"/>
    </source>
</evidence>
<sequence length="190" mass="21858">MEEGTFNQTPITALSLRTRMKIALFLNPPRELLSHEKVPGDYRGLAELMQFAYIEIQNFGTYQEPTMKLLDTWGKRQGATFGKLMELLQELQRYDLLAQVVPLLEEDAAAYQRRIHMQRNGQHLIQDPEVTSGDSLNSSQYLTVDDFLSGESTLYHAFMLHSDAPEDVSFAIELTRKLESEGMKIFLRNR</sequence>
<protein>
    <submittedName>
        <fullName evidence="5">Myeloid differentiation primary response protein MyD88</fullName>
    </submittedName>
</protein>
<dbReference type="Pfam" id="PF00531">
    <property type="entry name" value="Death"/>
    <property type="match status" value="1"/>
</dbReference>
<dbReference type="STRING" id="407821.A0A087UT09"/>
<organism evidence="5 6">
    <name type="scientific">Stegodyphus mimosarum</name>
    <name type="common">African social velvet spider</name>
    <dbReference type="NCBI Taxonomy" id="407821"/>
    <lineage>
        <taxon>Eukaryota</taxon>
        <taxon>Metazoa</taxon>
        <taxon>Ecdysozoa</taxon>
        <taxon>Arthropoda</taxon>
        <taxon>Chelicerata</taxon>
        <taxon>Arachnida</taxon>
        <taxon>Araneae</taxon>
        <taxon>Araneomorphae</taxon>
        <taxon>Entelegynae</taxon>
        <taxon>Eresoidea</taxon>
        <taxon>Eresidae</taxon>
        <taxon>Stegodyphus</taxon>
    </lineage>
</organism>
<dbReference type="OrthoDB" id="10037120at2759"/>
<dbReference type="InterPro" id="IPR034249">
    <property type="entry name" value="MyD88_Death"/>
</dbReference>
<dbReference type="GO" id="GO:0045087">
    <property type="term" value="P:innate immune response"/>
    <property type="evidence" value="ECO:0007669"/>
    <property type="project" value="UniProtKB-KW"/>
</dbReference>
<dbReference type="CDD" id="cd08312">
    <property type="entry name" value="Death_MyD88"/>
    <property type="match status" value="1"/>
</dbReference>
<dbReference type="SUPFAM" id="SSF47986">
    <property type="entry name" value="DEATH domain"/>
    <property type="match status" value="1"/>
</dbReference>
<evidence type="ECO:0000256" key="2">
    <source>
        <dbReference type="ARBA" id="ARBA00022859"/>
    </source>
</evidence>
<dbReference type="SMART" id="SM00005">
    <property type="entry name" value="DEATH"/>
    <property type="match status" value="1"/>
</dbReference>
<gene>
    <name evidence="5" type="ORF">X975_04955</name>
</gene>
<evidence type="ECO:0000313" key="5">
    <source>
        <dbReference type="EMBL" id="KFM80498.1"/>
    </source>
</evidence>
<keyword evidence="6" id="KW-1185">Reference proteome</keyword>
<dbReference type="PROSITE" id="PS50017">
    <property type="entry name" value="DEATH_DOMAIN"/>
    <property type="match status" value="1"/>
</dbReference>
<dbReference type="GO" id="GO:0070976">
    <property type="term" value="F:TIR domain binding"/>
    <property type="evidence" value="ECO:0007669"/>
    <property type="project" value="InterPro"/>
</dbReference>